<keyword evidence="3" id="KW-0804">Transcription</keyword>
<keyword evidence="1" id="KW-0805">Transcription regulation</keyword>
<name>A0A146G6N3_TERSA</name>
<dbReference type="InterPro" id="IPR028082">
    <property type="entry name" value="Peripla_BP_I"/>
</dbReference>
<dbReference type="Pfam" id="PF13377">
    <property type="entry name" value="Peripla_BP_3"/>
    <property type="match status" value="1"/>
</dbReference>
<feature type="domain" description="HTH araC/xylS-type" evidence="4">
    <location>
        <begin position="295"/>
        <end position="393"/>
    </location>
</feature>
<proteinExistence type="predicted"/>
<dbReference type="SUPFAM" id="SSF53822">
    <property type="entry name" value="Periplasmic binding protein-like I"/>
    <property type="match status" value="1"/>
</dbReference>
<comment type="caution">
    <text evidence="5">The sequence shown here is derived from an EMBL/GenBank/DDBJ whole genome shotgun (WGS) entry which is preliminary data.</text>
</comment>
<dbReference type="InterPro" id="IPR046335">
    <property type="entry name" value="LacI/GalR-like_sensor"/>
</dbReference>
<dbReference type="InterPro" id="IPR018060">
    <property type="entry name" value="HTH_AraC"/>
</dbReference>
<dbReference type="InParanoid" id="A0A146G6N3"/>
<evidence type="ECO:0000256" key="2">
    <source>
        <dbReference type="ARBA" id="ARBA00023125"/>
    </source>
</evidence>
<dbReference type="OrthoDB" id="9792510at2"/>
<keyword evidence="2" id="KW-0238">DNA-binding</keyword>
<sequence length="409" mass="46259">MSGVPHHLSPHRPVILVALNWYSLAIHRGIARYASEAGWILDSSMTRHGLVPKDWHGDGIICSLHWDSSLHEMIARTTLPVVNIGGTILNRPAVMQNDQAIGKLAAGYFQKRGFQNYAFFLKSNALTSRHRCRAFAEAARRAGGRCFVLDWPTASAMPRQTRYSRHYPANEHDERRLLDWLAGEIDNLPKPVALFGEFDDPAIDVLYACREQNIMVPEQVAVLGMDNDELRCEFAPVPLSSIDINQELLGYRAASMLDQLLNRELLPRKIVRIPPAGIVTRQSTDILAIAHPHVATVLRYIWQNYARRINAKTAAAIVPISYRWLHDAFLQHVGRTIADEIQHKRLEAAKKLLTESRRKAGDIAAEAGFPNEDRMGRVFRRVEGMSPMAYRRRFGKVHSSDHPAVPRKK</sequence>
<dbReference type="AlphaFoldDB" id="A0A146G6N3"/>
<dbReference type="Proteomes" id="UP000076023">
    <property type="component" value="Unassembled WGS sequence"/>
</dbReference>
<dbReference type="PROSITE" id="PS01124">
    <property type="entry name" value="HTH_ARAC_FAMILY_2"/>
    <property type="match status" value="1"/>
</dbReference>
<evidence type="ECO:0000256" key="3">
    <source>
        <dbReference type="ARBA" id="ARBA00023163"/>
    </source>
</evidence>
<evidence type="ECO:0000259" key="4">
    <source>
        <dbReference type="PROSITE" id="PS01124"/>
    </source>
</evidence>
<organism evidence="5 6">
    <name type="scientific">Terrimicrobium sacchariphilum</name>
    <dbReference type="NCBI Taxonomy" id="690879"/>
    <lineage>
        <taxon>Bacteria</taxon>
        <taxon>Pseudomonadati</taxon>
        <taxon>Verrucomicrobiota</taxon>
        <taxon>Terrimicrobiia</taxon>
        <taxon>Terrimicrobiales</taxon>
        <taxon>Terrimicrobiaceae</taxon>
        <taxon>Terrimicrobium</taxon>
    </lineage>
</organism>
<dbReference type="RefSeq" id="WP_075078423.1">
    <property type="nucleotide sequence ID" value="NZ_BDCO01000002.1"/>
</dbReference>
<accession>A0A146G6N3</accession>
<dbReference type="SUPFAM" id="SSF46689">
    <property type="entry name" value="Homeodomain-like"/>
    <property type="match status" value="1"/>
</dbReference>
<dbReference type="InterPro" id="IPR009057">
    <property type="entry name" value="Homeodomain-like_sf"/>
</dbReference>
<dbReference type="STRING" id="690879.TSACC_2993"/>
<dbReference type="EMBL" id="BDCO01000002">
    <property type="protein sequence ID" value="GAT32594.1"/>
    <property type="molecule type" value="Genomic_DNA"/>
</dbReference>
<evidence type="ECO:0000256" key="1">
    <source>
        <dbReference type="ARBA" id="ARBA00023015"/>
    </source>
</evidence>
<evidence type="ECO:0000313" key="5">
    <source>
        <dbReference type="EMBL" id="GAT32594.1"/>
    </source>
</evidence>
<gene>
    <name evidence="5" type="ORF">TSACC_2993</name>
</gene>
<keyword evidence="6" id="KW-1185">Reference proteome</keyword>
<dbReference type="GO" id="GO:0003700">
    <property type="term" value="F:DNA-binding transcription factor activity"/>
    <property type="evidence" value="ECO:0007669"/>
    <property type="project" value="InterPro"/>
</dbReference>
<dbReference type="SMART" id="SM00342">
    <property type="entry name" value="HTH_ARAC"/>
    <property type="match status" value="1"/>
</dbReference>
<dbReference type="Pfam" id="PF12833">
    <property type="entry name" value="HTH_18"/>
    <property type="match status" value="1"/>
</dbReference>
<protein>
    <submittedName>
        <fullName evidence="5">LacI family transcriptional regulator</fullName>
    </submittedName>
</protein>
<dbReference type="Gene3D" id="3.40.50.2300">
    <property type="match status" value="2"/>
</dbReference>
<dbReference type="Gene3D" id="1.10.10.60">
    <property type="entry name" value="Homeodomain-like"/>
    <property type="match status" value="1"/>
</dbReference>
<evidence type="ECO:0000313" key="6">
    <source>
        <dbReference type="Proteomes" id="UP000076023"/>
    </source>
</evidence>
<dbReference type="GO" id="GO:0000976">
    <property type="term" value="F:transcription cis-regulatory region binding"/>
    <property type="evidence" value="ECO:0007669"/>
    <property type="project" value="TreeGrafter"/>
</dbReference>
<reference evidence="6" key="1">
    <citation type="journal article" date="2017" name="Genome Announc.">
        <title>Draft Genome Sequence of Terrimicrobium sacchariphilum NM-5T, a Facultative Anaerobic Soil Bacterium of the Class Spartobacteria.</title>
        <authorList>
            <person name="Qiu Y.L."/>
            <person name="Tourlousse D.M."/>
            <person name="Matsuura N."/>
            <person name="Ohashi A."/>
            <person name="Sekiguchi Y."/>
        </authorList>
    </citation>
    <scope>NUCLEOTIDE SEQUENCE [LARGE SCALE GENOMIC DNA]</scope>
    <source>
        <strain evidence="6">NM-5</strain>
    </source>
</reference>
<dbReference type="PANTHER" id="PTHR30146:SF24">
    <property type="entry name" value="XYLOSE OPERON REGULATORY PROTEIN"/>
    <property type="match status" value="1"/>
</dbReference>
<dbReference type="PANTHER" id="PTHR30146">
    <property type="entry name" value="LACI-RELATED TRANSCRIPTIONAL REPRESSOR"/>
    <property type="match status" value="1"/>
</dbReference>